<comment type="subcellular location">
    <subcellularLocation>
        <location evidence="1">Membrane</location>
        <topology evidence="1">Single-pass type I membrane protein</topology>
    </subcellularLocation>
</comment>
<keyword evidence="3" id="KW-0812">Transmembrane</keyword>
<keyword evidence="6" id="KW-0472">Membrane</keyword>
<name>A0A093G533_DRYPU</name>
<dbReference type="PANTHER" id="PTHR10656">
    <property type="entry name" value="CELL FATE DETERMINING PROTEIN MAB21-RELATED"/>
    <property type="match status" value="1"/>
</dbReference>
<sequence length="344" mass="39280">LVKELVEEVIQVYQELSSDTHFPVMQPPIGIGSTYEGWSHHGDDAVYRLLVPLKAGRGHSFCLKESIEEQRPKRTFRAKVQLKCTCTTEEPAENMPCFLHHPDKRQRRHRREHLLSVLCTGSYLDVHKMVAWFQDFVRSIWGMRPKMCHYHLKMLPSPRSCKLQLTDSLGRTFVTELIFGLQQGDSDIFLCSRSREATLTTSTTWSASCAVAEAKFFQHIARQVPRGSYHLKCLRVCTQILAGTGFSSAAMKALVMHLLTTTPLSGWCRGAFVERLKDIMQYLHCCLERKHLHHFFLGNDNVPEEISLPAAYEMAEPLNLFQGLAQDPAAQAKALCEFKVIYDR</sequence>
<dbReference type="Pfam" id="PF20266">
    <property type="entry name" value="Mab-21_C"/>
    <property type="match status" value="1"/>
</dbReference>
<dbReference type="Proteomes" id="UP000053875">
    <property type="component" value="Unassembled WGS sequence"/>
</dbReference>
<dbReference type="PRINTS" id="PR02107">
    <property type="entry name" value="INOS145TPRIP"/>
</dbReference>
<evidence type="ECO:0000256" key="6">
    <source>
        <dbReference type="ARBA" id="ARBA00023136"/>
    </source>
</evidence>
<evidence type="ECO:0000256" key="2">
    <source>
        <dbReference type="ARBA" id="ARBA00005554"/>
    </source>
</evidence>
<dbReference type="PANTHER" id="PTHR10656:SF40">
    <property type="entry name" value="INOSITOL 1,4,5-TRISPHOSPHATE RECEPTOR-INTERACTING PROTEIN-LIKE 1"/>
    <property type="match status" value="1"/>
</dbReference>
<feature type="non-terminal residue" evidence="8">
    <location>
        <position position="344"/>
    </location>
</feature>
<evidence type="ECO:0000259" key="7">
    <source>
        <dbReference type="Pfam" id="PF20266"/>
    </source>
</evidence>
<feature type="domain" description="Mab-21-like HhH/H2TH-like" evidence="7">
    <location>
        <begin position="245"/>
        <end position="306"/>
    </location>
</feature>
<dbReference type="InterPro" id="IPR026250">
    <property type="entry name" value="ITPRIP-like"/>
</dbReference>
<keyword evidence="8" id="KW-0675">Receptor</keyword>
<dbReference type="SMART" id="SM01265">
    <property type="entry name" value="Mab-21"/>
    <property type="match status" value="1"/>
</dbReference>
<reference evidence="8 9" key="1">
    <citation type="submission" date="2014-04" db="EMBL/GenBank/DDBJ databases">
        <title>Genome evolution of avian class.</title>
        <authorList>
            <person name="Zhang G."/>
            <person name="Li C."/>
        </authorList>
    </citation>
    <scope>NUCLEOTIDE SEQUENCE [LARGE SCALE GENOMIC DNA]</scope>
    <source>
        <strain evidence="8">BGI_N307</strain>
    </source>
</reference>
<dbReference type="AlphaFoldDB" id="A0A093G533"/>
<dbReference type="GO" id="GO:0016020">
    <property type="term" value="C:membrane"/>
    <property type="evidence" value="ECO:0007669"/>
    <property type="project" value="UniProtKB-SubCell"/>
</dbReference>
<evidence type="ECO:0000256" key="5">
    <source>
        <dbReference type="ARBA" id="ARBA00022989"/>
    </source>
</evidence>
<dbReference type="STRING" id="118200.A0A093G533"/>
<dbReference type="Gene3D" id="1.10.1410.40">
    <property type="match status" value="1"/>
</dbReference>
<evidence type="ECO:0000256" key="1">
    <source>
        <dbReference type="ARBA" id="ARBA00004479"/>
    </source>
</evidence>
<comment type="similarity">
    <text evidence="2">Belongs to the ITPRIP family.</text>
</comment>
<organism evidence="8 9">
    <name type="scientific">Dryobates pubescens</name>
    <name type="common">Downy woodpecker</name>
    <name type="synonym">Picoides pubescens</name>
    <dbReference type="NCBI Taxonomy" id="118200"/>
    <lineage>
        <taxon>Eukaryota</taxon>
        <taxon>Metazoa</taxon>
        <taxon>Chordata</taxon>
        <taxon>Craniata</taxon>
        <taxon>Vertebrata</taxon>
        <taxon>Euteleostomi</taxon>
        <taxon>Archelosauria</taxon>
        <taxon>Archosauria</taxon>
        <taxon>Dinosauria</taxon>
        <taxon>Saurischia</taxon>
        <taxon>Theropoda</taxon>
        <taxon>Coelurosauria</taxon>
        <taxon>Aves</taxon>
        <taxon>Neognathae</taxon>
        <taxon>Neoaves</taxon>
        <taxon>Telluraves</taxon>
        <taxon>Coraciimorphae</taxon>
        <taxon>Piciformes</taxon>
        <taxon>Picidae</taxon>
        <taxon>Dryobates</taxon>
    </lineage>
</organism>
<dbReference type="EMBL" id="KL214825">
    <property type="protein sequence ID" value="KFV61917.1"/>
    <property type="molecule type" value="Genomic_DNA"/>
</dbReference>
<dbReference type="InterPro" id="IPR024810">
    <property type="entry name" value="MAB21L/cGLR"/>
</dbReference>
<evidence type="ECO:0000256" key="4">
    <source>
        <dbReference type="ARBA" id="ARBA00022729"/>
    </source>
</evidence>
<evidence type="ECO:0000313" key="8">
    <source>
        <dbReference type="EMBL" id="KFV61917.1"/>
    </source>
</evidence>
<evidence type="ECO:0000313" key="9">
    <source>
        <dbReference type="Proteomes" id="UP000053875"/>
    </source>
</evidence>
<gene>
    <name evidence="8" type="ORF">N307_12787</name>
</gene>
<keyword evidence="5" id="KW-1133">Transmembrane helix</keyword>
<dbReference type="InterPro" id="IPR046906">
    <property type="entry name" value="Mab-21_HhH/H2TH-like"/>
</dbReference>
<evidence type="ECO:0000256" key="3">
    <source>
        <dbReference type="ARBA" id="ARBA00022692"/>
    </source>
</evidence>
<accession>A0A093G533</accession>
<feature type="non-terminal residue" evidence="8">
    <location>
        <position position="1"/>
    </location>
</feature>
<keyword evidence="9" id="KW-1185">Reference proteome</keyword>
<keyword evidence="4" id="KW-0732">Signal</keyword>
<protein>
    <submittedName>
        <fullName evidence="8">Inositol 1,4,5-trisphosphate receptor-interacting protein-like 1</fullName>
    </submittedName>
</protein>
<proteinExistence type="inferred from homology"/>